<feature type="signal peptide" evidence="1">
    <location>
        <begin position="1"/>
        <end position="42"/>
    </location>
</feature>
<proteinExistence type="predicted"/>
<evidence type="ECO:0000313" key="2">
    <source>
        <dbReference type="EMBL" id="MBP2372361.1"/>
    </source>
</evidence>
<name>A0ABS4W840_9MICC</name>
<dbReference type="Proteomes" id="UP000766570">
    <property type="component" value="Unassembled WGS sequence"/>
</dbReference>
<evidence type="ECO:0000313" key="3">
    <source>
        <dbReference type="Proteomes" id="UP000766570"/>
    </source>
</evidence>
<sequence>MASTRPAKKHAARRISSPGPVRAAGALLAVAALAFTASCTNAPNVVGTPSRVLQSVNVDLASNGSISAVNGTAISVDDTTGDSSSADTSYVPGEVANDLPVRVSAQYRTAEKTGTNLEELAGYTGRIEIGLTVENLTVAPRDVTFDVAGHSRTEPALVGAPMTIAASTVLAGVSPGNIVGESGSGSAGTNGIISASPEGEAVIQWATLLAPPATGASTTLRLVADVTDFAVPGIDVAVQPGMSTDLSVDGVLASAFDTSPTSELALQRRTIDLIAEVNDVLSRAGSTITDVRSNLESTSKTLGVSTAAHLKDSSDSLAGTLSGLKEQLGSLKTDLDSTVTGAETTTLAQLSQTVNTVDAMLGDTSVAVPRPVINGQGCSAIVAPPGEAATVYSSLVLMSAQLDGYAQSTAGCRDEVATALQKTVGPAQPNAENCTEASLTCAFHASSITVTGALLKLVGQGDELVATLKPEVITGARAQHRNLSDSIEALSTQVQALDEASAKGESNKAQAAKDSIAALKATLEDAYAPLDAVGKAVEALVNTEQTRIGGIRKTALGAGALVDGWKNDTQNPWIYEPIKNENPVGVMVDRNTQMKVQNDELADKLCKLIKTEEAEPTLKTGSKKLKDLRAYLTDVPCPGNEDGPLTVPEQEPMDQQLSTQEQDLTDHAKDLTVQAGERAEQARDQATAWTSWVEEQAGIWDERAKKQRAAWKDVTSATTDPVSGELIKADIEAAKAGLDAIGESVDSLEANVNEGDSLKGSIADLHTRIEEAKVSRDLMGGALQTLQTQQDALEGSIKKAFADTQTAMTKEVTALIDSQIRVVSAQGAEGNDAVVKAFDRSVAGLSATAADVEVSAKRTVDGQHAELTKQDAGLSEAVSKQTAASLEGIARSTGASTRDVEGASKLLASGLSKVMLDLGDRKVNGSGLLGSMATSAAKADTADYQLALATKNAQGYANVRAEDVAGILRRQAQFKASLEAVSALPTFHLEVPAGAATQTLYSFRLGSAK</sequence>
<evidence type="ECO:0008006" key="4">
    <source>
        <dbReference type="Google" id="ProtNLM"/>
    </source>
</evidence>
<comment type="caution">
    <text evidence="2">The sequence shown here is derived from an EMBL/GenBank/DDBJ whole genome shotgun (WGS) entry which is preliminary data.</text>
</comment>
<dbReference type="EMBL" id="JAGIOE010000001">
    <property type="protein sequence ID" value="MBP2372361.1"/>
    <property type="molecule type" value="Genomic_DNA"/>
</dbReference>
<protein>
    <recommendedName>
        <fullName evidence="4">Chromosome partition protein Smc</fullName>
    </recommendedName>
</protein>
<keyword evidence="1" id="KW-0732">Signal</keyword>
<dbReference type="RefSeq" id="WP_245347963.1">
    <property type="nucleotide sequence ID" value="NZ_BAAAMI010000022.1"/>
</dbReference>
<organism evidence="2 3">
    <name type="scientific">Paeniglutamicibacter psychrophenolicus</name>
    <dbReference type="NCBI Taxonomy" id="257454"/>
    <lineage>
        <taxon>Bacteria</taxon>
        <taxon>Bacillati</taxon>
        <taxon>Actinomycetota</taxon>
        <taxon>Actinomycetes</taxon>
        <taxon>Micrococcales</taxon>
        <taxon>Micrococcaceae</taxon>
        <taxon>Paeniglutamicibacter</taxon>
    </lineage>
</organism>
<reference evidence="2 3" key="1">
    <citation type="submission" date="2021-03" db="EMBL/GenBank/DDBJ databases">
        <title>Sequencing the genomes of 1000 actinobacteria strains.</title>
        <authorList>
            <person name="Klenk H.-P."/>
        </authorList>
    </citation>
    <scope>NUCLEOTIDE SEQUENCE [LARGE SCALE GENOMIC DNA]</scope>
    <source>
        <strain evidence="2 3">DSM 15454</strain>
    </source>
</reference>
<gene>
    <name evidence="2" type="ORF">JOF46_000273</name>
</gene>
<evidence type="ECO:0000256" key="1">
    <source>
        <dbReference type="SAM" id="SignalP"/>
    </source>
</evidence>
<feature type="chain" id="PRO_5047212215" description="Chromosome partition protein Smc" evidence="1">
    <location>
        <begin position="43"/>
        <end position="1009"/>
    </location>
</feature>
<accession>A0ABS4W840</accession>
<keyword evidence="3" id="KW-1185">Reference proteome</keyword>